<dbReference type="PANTHER" id="PTHR13483">
    <property type="entry name" value="BOX C_D SNORNA PROTEIN 1-RELATED"/>
    <property type="match status" value="1"/>
</dbReference>
<dbReference type="InterPro" id="IPR057721">
    <property type="entry name" value="BCD1_alpha/beta"/>
</dbReference>
<evidence type="ECO:0000256" key="1">
    <source>
        <dbReference type="ARBA" id="ARBA00004245"/>
    </source>
</evidence>
<evidence type="ECO:0000313" key="17">
    <source>
        <dbReference type="EMBL" id="KAJ2777915.1"/>
    </source>
</evidence>
<dbReference type="GO" id="GO:0034314">
    <property type="term" value="P:Arp2/3 complex-mediated actin nucleation"/>
    <property type="evidence" value="ECO:0007669"/>
    <property type="project" value="InterPro"/>
</dbReference>
<dbReference type="PROSITE" id="PS51083">
    <property type="entry name" value="ZF_HIT"/>
    <property type="match status" value="1"/>
</dbReference>
<dbReference type="GO" id="GO:0030833">
    <property type="term" value="P:regulation of actin filament polymerization"/>
    <property type="evidence" value="ECO:0007669"/>
    <property type="project" value="InterPro"/>
</dbReference>
<evidence type="ECO:0000256" key="15">
    <source>
        <dbReference type="SAM" id="MobiDB-lite"/>
    </source>
</evidence>
<evidence type="ECO:0000256" key="5">
    <source>
        <dbReference type="ARBA" id="ARBA00022723"/>
    </source>
</evidence>
<comment type="similarity">
    <text evidence="2">Belongs to the ARPC5 family.</text>
</comment>
<dbReference type="SUPFAM" id="SSF69103">
    <property type="entry name" value="Arp2/3 complex 16 kDa subunit ARPC5"/>
    <property type="match status" value="1"/>
</dbReference>
<evidence type="ECO:0000256" key="8">
    <source>
        <dbReference type="ARBA" id="ARBA00023212"/>
    </source>
</evidence>
<comment type="function">
    <text evidence="11">Required for box C/D snoRNAs accumulation involved in snoRNA processing, snoRNA transport to the nucleolus and ribosome biogenesis.</text>
</comment>
<evidence type="ECO:0000256" key="11">
    <source>
        <dbReference type="ARBA" id="ARBA00049598"/>
    </source>
</evidence>
<keyword evidence="4" id="KW-0597">Phosphoprotein</keyword>
<evidence type="ECO:0000256" key="9">
    <source>
        <dbReference type="ARBA" id="ARBA00040214"/>
    </source>
</evidence>
<gene>
    <name evidence="17" type="primary">ARC15</name>
    <name evidence="17" type="ORF">H4R18_004898</name>
</gene>
<evidence type="ECO:0000256" key="7">
    <source>
        <dbReference type="ARBA" id="ARBA00022833"/>
    </source>
</evidence>
<dbReference type="SUPFAM" id="SSF144232">
    <property type="entry name" value="HIT/MYND zinc finger-like"/>
    <property type="match status" value="1"/>
</dbReference>
<dbReference type="GO" id="GO:0048254">
    <property type="term" value="P:snoRNA localization"/>
    <property type="evidence" value="ECO:0007669"/>
    <property type="project" value="TreeGrafter"/>
</dbReference>
<evidence type="ECO:0000313" key="18">
    <source>
        <dbReference type="Proteomes" id="UP001140217"/>
    </source>
</evidence>
<name>A0A9W8LF47_9FUNG</name>
<keyword evidence="7" id="KW-0862">Zinc</keyword>
<evidence type="ECO:0000256" key="14">
    <source>
        <dbReference type="PROSITE-ProRule" id="PRU00453"/>
    </source>
</evidence>
<dbReference type="InterPro" id="IPR051639">
    <property type="entry name" value="BCD1"/>
</dbReference>
<dbReference type="AlphaFoldDB" id="A0A9W8LF47"/>
<keyword evidence="5" id="KW-0479">Metal-binding</keyword>
<dbReference type="Pfam" id="PF04438">
    <property type="entry name" value="zf-HIT"/>
    <property type="match status" value="1"/>
</dbReference>
<sequence>MGEPVACEQCREQGAKYKCPGCLARTCSVACAQAHKAATGCSGKRDRTGFVKRGDYDANTMMSDYGLLQELARDHALLQRDAERQGVRAPGGGGRSAAPSSSSGSSSVTLTRAQRTIVARARDKRHVTIRYMSPGITRHQQNKTIWQSSASRLVWTLELAVPEIEGVASRWVESGFHDVCRVGDLWSRLLQAQPGGGRHHHHHHHHHQQPGDKSQQPARKRARDEAVRIQLPSDDGNEYQFRSAIAPEQLAAIAARFGAIPVEDLVWLIRIQDRPANRPAFCTIDPRQPLFTQLLYQTVIEFPTIYVFQAAPATMAHRELAIDAFDEEQRQMMEQMEVLSTRSAGEAAAAVEHKAAAVRAAITRGDTVDALGRALAEPPYGRGLEAAQAANAQLVGEILMATRVQDIGSVVGGLTDDDRDVLLKYIYHGLARPAAFNCGVLLGWHERIVEAGGLGSIVRVLADRRTV</sequence>
<evidence type="ECO:0000256" key="3">
    <source>
        <dbReference type="ARBA" id="ARBA00022490"/>
    </source>
</evidence>
<dbReference type="Pfam" id="PF04699">
    <property type="entry name" value="P16-Arc"/>
    <property type="match status" value="1"/>
</dbReference>
<dbReference type="Gene3D" id="1.25.40.190">
    <property type="entry name" value="Actin-related protein 2/3 complex subunit 5"/>
    <property type="match status" value="1"/>
</dbReference>
<evidence type="ECO:0000256" key="6">
    <source>
        <dbReference type="ARBA" id="ARBA00022771"/>
    </source>
</evidence>
<feature type="region of interest" description="Disordered" evidence="15">
    <location>
        <begin position="84"/>
        <end position="112"/>
    </location>
</feature>
<keyword evidence="3" id="KW-0963">Cytoplasm</keyword>
<dbReference type="Pfam" id="PF25790">
    <property type="entry name" value="BCD1"/>
    <property type="match status" value="1"/>
</dbReference>
<evidence type="ECO:0000256" key="10">
    <source>
        <dbReference type="ARBA" id="ARBA00041308"/>
    </source>
</evidence>
<dbReference type="GO" id="GO:0000463">
    <property type="term" value="P:maturation of LSU-rRNA from tricistronic rRNA transcript (SSU-rRNA, 5.8S rRNA, LSU-rRNA)"/>
    <property type="evidence" value="ECO:0007669"/>
    <property type="project" value="TreeGrafter"/>
</dbReference>
<evidence type="ECO:0000256" key="4">
    <source>
        <dbReference type="ARBA" id="ARBA00022553"/>
    </source>
</evidence>
<protein>
    <recommendedName>
        <fullName evidence="9">Actin-related protein 2/3 complex subunit 5</fullName>
    </recommendedName>
    <alternativeName>
        <fullName evidence="10">Arp2/3 complex 16 kDa subunit</fullName>
    </alternativeName>
</protein>
<evidence type="ECO:0000256" key="13">
    <source>
        <dbReference type="ARBA" id="ARBA00060329"/>
    </source>
</evidence>
<comment type="caution">
    <text evidence="17">The sequence shown here is derived from an EMBL/GenBank/DDBJ whole genome shotgun (WGS) entry which is preliminary data.</text>
</comment>
<dbReference type="CDD" id="cd23023">
    <property type="entry name" value="zf-HIT_BCD1"/>
    <property type="match status" value="1"/>
</dbReference>
<comment type="subcellular location">
    <subcellularLocation>
        <location evidence="1">Cytoplasm</location>
        <location evidence="1">Cytoskeleton</location>
    </subcellularLocation>
</comment>
<dbReference type="GO" id="GO:0000492">
    <property type="term" value="P:box C/D snoRNP assembly"/>
    <property type="evidence" value="ECO:0007669"/>
    <property type="project" value="TreeGrafter"/>
</dbReference>
<evidence type="ECO:0000256" key="12">
    <source>
        <dbReference type="ARBA" id="ARBA00049654"/>
    </source>
</evidence>
<dbReference type="InterPro" id="IPR007529">
    <property type="entry name" value="Znf_HIT"/>
</dbReference>
<comment type="similarity">
    <text evidence="12">Belongs to the BCD1 family.</text>
</comment>
<dbReference type="InterPro" id="IPR006789">
    <property type="entry name" value="ARPC5"/>
</dbReference>
<keyword evidence="8" id="KW-0206">Cytoskeleton</keyword>
<feature type="domain" description="HIT-type" evidence="16">
    <location>
        <begin position="7"/>
        <end position="41"/>
    </location>
</feature>
<dbReference type="Proteomes" id="UP001140217">
    <property type="component" value="Unassembled WGS sequence"/>
</dbReference>
<dbReference type="PANTHER" id="PTHR13483:SF3">
    <property type="entry name" value="BOX C_D SNORNA PROTEIN 1"/>
    <property type="match status" value="1"/>
</dbReference>
<dbReference type="GO" id="GO:0005634">
    <property type="term" value="C:nucleus"/>
    <property type="evidence" value="ECO:0007669"/>
    <property type="project" value="TreeGrafter"/>
</dbReference>
<organism evidence="17 18">
    <name type="scientific">Coemansia javaensis</name>
    <dbReference type="NCBI Taxonomy" id="2761396"/>
    <lineage>
        <taxon>Eukaryota</taxon>
        <taxon>Fungi</taxon>
        <taxon>Fungi incertae sedis</taxon>
        <taxon>Zoopagomycota</taxon>
        <taxon>Kickxellomycotina</taxon>
        <taxon>Kickxellomycetes</taxon>
        <taxon>Kickxellales</taxon>
        <taxon>Kickxellaceae</taxon>
        <taxon>Coemansia</taxon>
    </lineage>
</organism>
<dbReference type="GO" id="GO:0005885">
    <property type="term" value="C:Arp2/3 protein complex"/>
    <property type="evidence" value="ECO:0007669"/>
    <property type="project" value="InterPro"/>
</dbReference>
<proteinExistence type="inferred from homology"/>
<evidence type="ECO:0000256" key="2">
    <source>
        <dbReference type="ARBA" id="ARBA00006084"/>
    </source>
</evidence>
<dbReference type="GO" id="GO:0070761">
    <property type="term" value="C:pre-snoRNP complex"/>
    <property type="evidence" value="ECO:0007669"/>
    <property type="project" value="TreeGrafter"/>
</dbReference>
<feature type="compositionally biased region" description="Basic residues" evidence="15">
    <location>
        <begin position="197"/>
        <end position="208"/>
    </location>
</feature>
<reference evidence="17" key="1">
    <citation type="submission" date="2022-07" db="EMBL/GenBank/DDBJ databases">
        <title>Phylogenomic reconstructions and comparative analyses of Kickxellomycotina fungi.</title>
        <authorList>
            <person name="Reynolds N.K."/>
            <person name="Stajich J.E."/>
            <person name="Barry K."/>
            <person name="Grigoriev I.V."/>
            <person name="Crous P."/>
            <person name="Smith M.E."/>
        </authorList>
    </citation>
    <scope>NUCLEOTIDE SEQUENCE</scope>
    <source>
        <strain evidence="17">NBRC 105414</strain>
    </source>
</reference>
<dbReference type="InterPro" id="IPR036743">
    <property type="entry name" value="ARPC5_sf"/>
</dbReference>
<evidence type="ECO:0000259" key="16">
    <source>
        <dbReference type="PROSITE" id="PS51083"/>
    </source>
</evidence>
<feature type="compositionally biased region" description="Low complexity" evidence="15">
    <location>
        <begin position="96"/>
        <end position="108"/>
    </location>
</feature>
<dbReference type="GO" id="GO:0008270">
    <property type="term" value="F:zinc ion binding"/>
    <property type="evidence" value="ECO:0007669"/>
    <property type="project" value="UniProtKB-UniRule"/>
</dbReference>
<dbReference type="EMBL" id="JANBUL010000260">
    <property type="protein sequence ID" value="KAJ2777915.1"/>
    <property type="molecule type" value="Genomic_DNA"/>
</dbReference>
<dbReference type="FunFam" id="1.25.40.190:FF:000003">
    <property type="entry name" value="Actin-related protein 2/3 complex subunit 5"/>
    <property type="match status" value="1"/>
</dbReference>
<accession>A0A9W8LF47</accession>
<comment type="function">
    <text evidence="13">Functions as a component of the Arp2/3 complex which is involved in regulation of actin polymerization and together with an activating nucleation-promoting factor (NPF) mediates the formation of branched actin networks.</text>
</comment>
<feature type="region of interest" description="Disordered" evidence="15">
    <location>
        <begin position="192"/>
        <end position="225"/>
    </location>
</feature>
<dbReference type="OrthoDB" id="272357at2759"/>
<dbReference type="GO" id="GO:0044396">
    <property type="term" value="P:actin cortical patch organization"/>
    <property type="evidence" value="ECO:0007669"/>
    <property type="project" value="UniProtKB-ARBA"/>
</dbReference>
<dbReference type="Gene3D" id="3.30.60.190">
    <property type="match status" value="1"/>
</dbReference>
<keyword evidence="18" id="KW-1185">Reference proteome</keyword>
<keyword evidence="6 14" id="KW-0863">Zinc-finger</keyword>